<evidence type="ECO:0000256" key="3">
    <source>
        <dbReference type="ARBA" id="ARBA00022737"/>
    </source>
</evidence>
<dbReference type="EMBL" id="JAFJYH010000018">
    <property type="protein sequence ID" value="KAG4424637.1"/>
    <property type="molecule type" value="Genomic_DNA"/>
</dbReference>
<evidence type="ECO:0000256" key="2">
    <source>
        <dbReference type="ARBA" id="ARBA00015856"/>
    </source>
</evidence>
<dbReference type="InterPro" id="IPR015943">
    <property type="entry name" value="WD40/YVTN_repeat-like_dom_sf"/>
</dbReference>
<evidence type="ECO:0000313" key="9">
    <source>
        <dbReference type="EMBL" id="KAG4424637.1"/>
    </source>
</evidence>
<dbReference type="InterPro" id="IPR012908">
    <property type="entry name" value="PGAP1-ab_dom-like"/>
</dbReference>
<evidence type="ECO:0000256" key="1">
    <source>
        <dbReference type="ARBA" id="ARBA00003496"/>
    </source>
</evidence>
<reference evidence="9" key="1">
    <citation type="submission" date="2021-02" db="EMBL/GenBank/DDBJ databases">
        <title>Genome sequence Cadophora malorum strain M34.</title>
        <authorList>
            <person name="Stefanovic E."/>
            <person name="Vu D."/>
            <person name="Scully C."/>
            <person name="Dijksterhuis J."/>
            <person name="Roader J."/>
            <person name="Houbraken J."/>
        </authorList>
    </citation>
    <scope>NUCLEOTIDE SEQUENCE</scope>
    <source>
        <strain evidence="9">M34</strain>
    </source>
</reference>
<feature type="domain" description="GPI inositol-deacylase winged helix" evidence="7">
    <location>
        <begin position="632"/>
        <end position="701"/>
    </location>
</feature>
<keyword evidence="3" id="KW-0677">Repeat</keyword>
<protein>
    <recommendedName>
        <fullName evidence="2 4">GPI inositol-deacylase</fullName>
        <ecNumber evidence="4">3.1.-.-</ecNumber>
    </recommendedName>
</protein>
<keyword evidence="10" id="KW-1185">Reference proteome</keyword>
<dbReference type="EC" id="3.1.-.-" evidence="4"/>
<dbReference type="GO" id="GO:0005789">
    <property type="term" value="C:endoplasmic reticulum membrane"/>
    <property type="evidence" value="ECO:0007669"/>
    <property type="project" value="UniProtKB-SubCell"/>
</dbReference>
<dbReference type="InterPro" id="IPR056884">
    <property type="entry name" value="NPHP3-like_N"/>
</dbReference>
<dbReference type="Gene3D" id="3.40.50.300">
    <property type="entry name" value="P-loop containing nucleotide triphosphate hydrolases"/>
    <property type="match status" value="1"/>
</dbReference>
<feature type="compositionally biased region" description="Polar residues" evidence="5">
    <location>
        <begin position="1"/>
        <end position="11"/>
    </location>
</feature>
<comment type="similarity">
    <text evidence="4">Belongs to the GPI inositol-deacylase family.</text>
</comment>
<organism evidence="9 10">
    <name type="scientific">Cadophora malorum</name>
    <dbReference type="NCBI Taxonomy" id="108018"/>
    <lineage>
        <taxon>Eukaryota</taxon>
        <taxon>Fungi</taxon>
        <taxon>Dikarya</taxon>
        <taxon>Ascomycota</taxon>
        <taxon>Pezizomycotina</taxon>
        <taxon>Leotiomycetes</taxon>
        <taxon>Helotiales</taxon>
        <taxon>Ploettnerulaceae</taxon>
        <taxon>Cadophora</taxon>
    </lineage>
</organism>
<sequence length="1593" mass="179576">MEYHAASNQEATLGPSRRRTSSAQSPNRLGRAVKGAWRRLSPSREVVQPKFEEKNDALPQDVKGPLGLNLLHSPPNPQIDFIFVHGLGGGSRKTWSLSPDPEHYWPKAWLPKEPDFDSVRVHSFGYNADWDNLAKSTMSILDFARSLIEDISHNPAIRKSNTKIVLIGHSMGGIIIKKAFMLAQEDHHQKLFASRFHTLYFLATPHSGSNMANVLVKIINVCYGSKAFVAELQPNSESIVLINDSFRRSVRDIKLLSFYENNPQILQRVLIVDKSSATIGFPDEICYPMDADHRSICKFQNANDPNYVKLRNFFSSTVDEILLTHARAVSQISKEELEQLVKLTGVSEAPDQELSMLEGRRVPGTCDWLLKKDVYISWQDGDLSNLVFWLSGNPGFGKSVLSSSIINELQEKKFKCSYFFFKRKNQRKQTAADCLLSLVFQMARADSSIRRKVLEADLGTLPDFDGNTLWRKVFLGCIFQALIKESHYWVIDAVDECGESNSLLEMLIHVPPYLKVLFTSRQEPAIETSISRASKKVHHYHIQEGDTVSDFSKFLDSSMDRVLVSYGAGKDKLKQRILEKATGSFLWVSLVIKRLEEAYSEEEAEDILSEVPTDMNNLYSSMLKSVHNRRPELPRSIFMWTLLSFRPLKIDGLQLALKMDKQTVQNLDKLIPAISGQLVYVNRKCEAEIVHQTARTYLLDQVDYPDLVLHKKACHTRIAMLCLTLLAGSFSKGWQPLDRNAVDHYSASASLPDFIDYACEHFSEHLQRGSSEEDANWELLRKFLDSNLLVWIDHLARKRRISSVTRTAKNLRAYFARRVKYLSPISPQKAIMETWIYDLFRLGAKFGSSLVLSPSSIYNLIPAMCPSESVFSRYLVSKLSRTGLSIRGLEESSWDDCLARMDYPKRQTSAVACGEQYFAVALSDGTIYLYFLESTQIKATLNHGGRANILSFSCDDKYFASSGQRKVKIWDPADGIQLWTFDTSHQALALHFVREEDILAATTQGNYAVSWDLLHGQEVGRWHWTESMRRSSTGKASWPQPSKAVFSPNYLHLAVSYRGHPLYVFELPAHKFLGSFVRDAIKSSTTGTSNHYAVDALAFNPSLEINVLVVSYGDGELALYDLDSAQLRHRRVDVFAHSLKCSPDGRTLITGSSKGSLQIFEFAGARGDRLAPLYFIDSYDEGIRDIVFSSDSLRFADIRGSQCRIWEPAILDCKGPDGGSQSELSEAISMESKSVGMLEVPSDPEITALCSISTGEFVFCGKKDGSVSYFETGNATQRNLLYQHACGTRVTCIIFIEKFSILLSGDESGRVLINTIVVSRHDCQFVKLVAEIRSEEAISGILHDNSGQRLLLKGRRSAKIWTTEGLPVESTMLKDEGIGDEERIFVNHPSSNDHFLVVTEKSIQIFSWSDALEIQSSITSKPDITLKVTPPSPTLNRTFHIDAGPRSHLDEWEPPLMAFLFNNDSTSRFQKRSILRIHSATSIVISGTSTPSIPLSQFSKHSNQIRQLIAVSGTTIFFLDMDLWICSLDVTNTLSIEHGARRHFFLLSEWQSTDGSFLIQYVATTREFLIARKHRILVISRGLDFEQPWIDSS</sequence>
<dbReference type="Pfam" id="PF00400">
    <property type="entry name" value="WD40"/>
    <property type="match status" value="1"/>
</dbReference>
<evidence type="ECO:0000259" key="6">
    <source>
        <dbReference type="Pfam" id="PF07819"/>
    </source>
</evidence>
<keyword evidence="4" id="KW-0653">Protein transport</keyword>
<dbReference type="OrthoDB" id="194358at2759"/>
<dbReference type="Proteomes" id="UP000664132">
    <property type="component" value="Unassembled WGS sequence"/>
</dbReference>
<dbReference type="GO" id="GO:0015031">
    <property type="term" value="P:protein transport"/>
    <property type="evidence" value="ECO:0007669"/>
    <property type="project" value="UniProtKB-KW"/>
</dbReference>
<evidence type="ECO:0000259" key="8">
    <source>
        <dbReference type="Pfam" id="PF24883"/>
    </source>
</evidence>
<proteinExistence type="inferred from homology"/>
<feature type="domain" description="GPI inositol-deacylase PGAP1-like alpha/beta" evidence="6">
    <location>
        <begin position="80"/>
        <end position="212"/>
    </location>
</feature>
<dbReference type="PANTHER" id="PTHR10039:SF16">
    <property type="entry name" value="GPI INOSITOL-DEACYLASE"/>
    <property type="match status" value="1"/>
</dbReference>
<feature type="domain" description="Nephrocystin 3-like N-terminal" evidence="8">
    <location>
        <begin position="364"/>
        <end position="521"/>
    </location>
</feature>
<dbReference type="SUPFAM" id="SSF53474">
    <property type="entry name" value="alpha/beta-Hydrolases"/>
    <property type="match status" value="1"/>
</dbReference>
<name>A0A8H7WH07_9HELO</name>
<keyword evidence="4" id="KW-0813">Transport</keyword>
<gene>
    <name evidence="9" type="ORF">IFR04_002170</name>
</gene>
<dbReference type="Gene3D" id="2.130.10.10">
    <property type="entry name" value="YVTN repeat-like/Quinoprotein amine dehydrogenase"/>
    <property type="match status" value="2"/>
</dbReference>
<evidence type="ECO:0000256" key="4">
    <source>
        <dbReference type="RuleBase" id="RU365011"/>
    </source>
</evidence>
<dbReference type="GO" id="GO:0016788">
    <property type="term" value="F:hydrolase activity, acting on ester bonds"/>
    <property type="evidence" value="ECO:0007669"/>
    <property type="project" value="InterPro"/>
</dbReference>
<comment type="caution">
    <text evidence="9">The sequence shown here is derived from an EMBL/GenBank/DDBJ whole genome shotgun (WGS) entry which is preliminary data.</text>
</comment>
<dbReference type="InterPro" id="IPR029058">
    <property type="entry name" value="AB_hydrolase_fold"/>
</dbReference>
<feature type="region of interest" description="Disordered" evidence="5">
    <location>
        <begin position="1"/>
        <end position="36"/>
    </location>
</feature>
<dbReference type="Pfam" id="PF24883">
    <property type="entry name" value="NPHP3_N"/>
    <property type="match status" value="1"/>
</dbReference>
<dbReference type="SMART" id="SM00320">
    <property type="entry name" value="WD40"/>
    <property type="match status" value="6"/>
</dbReference>
<dbReference type="SUPFAM" id="SSF50978">
    <property type="entry name" value="WD40 repeat-like"/>
    <property type="match status" value="2"/>
</dbReference>
<dbReference type="Pfam" id="PF22939">
    <property type="entry name" value="WHD_GPIID"/>
    <property type="match status" value="1"/>
</dbReference>
<comment type="subcellular location">
    <subcellularLocation>
        <location evidence="4">Endoplasmic reticulum membrane</location>
    </subcellularLocation>
</comment>
<evidence type="ECO:0000256" key="5">
    <source>
        <dbReference type="SAM" id="MobiDB-lite"/>
    </source>
</evidence>
<evidence type="ECO:0000259" key="7">
    <source>
        <dbReference type="Pfam" id="PF22939"/>
    </source>
</evidence>
<dbReference type="InterPro" id="IPR001680">
    <property type="entry name" value="WD40_rpt"/>
</dbReference>
<dbReference type="Pfam" id="PF07819">
    <property type="entry name" value="PGAP1"/>
    <property type="match status" value="1"/>
</dbReference>
<keyword evidence="4" id="KW-0378">Hydrolase</keyword>
<dbReference type="InterPro" id="IPR027417">
    <property type="entry name" value="P-loop_NTPase"/>
</dbReference>
<keyword evidence="4" id="KW-0256">Endoplasmic reticulum</keyword>
<dbReference type="Gene3D" id="3.40.50.1820">
    <property type="entry name" value="alpha/beta hydrolase"/>
    <property type="match status" value="1"/>
</dbReference>
<comment type="function">
    <text evidence="1 4">Involved in inositol deacylation of GPI-anchored proteins which plays important roles in the quality control and ER-associated degradation of GPI-anchored proteins.</text>
</comment>
<evidence type="ECO:0000313" key="10">
    <source>
        <dbReference type="Proteomes" id="UP000664132"/>
    </source>
</evidence>
<accession>A0A8H7WH07</accession>
<dbReference type="InterPro" id="IPR036322">
    <property type="entry name" value="WD40_repeat_dom_sf"/>
</dbReference>
<dbReference type="InterPro" id="IPR054471">
    <property type="entry name" value="GPIID_WHD"/>
</dbReference>
<dbReference type="SUPFAM" id="SSF52540">
    <property type="entry name" value="P-loop containing nucleoside triphosphate hydrolases"/>
    <property type="match status" value="1"/>
</dbReference>
<dbReference type="PANTHER" id="PTHR10039">
    <property type="entry name" value="AMELOGENIN"/>
    <property type="match status" value="1"/>
</dbReference>
<keyword evidence="4" id="KW-0472">Membrane</keyword>